<gene>
    <name evidence="2" type="ORF">GUJ93_ZPchr0002g26209</name>
</gene>
<proteinExistence type="predicted"/>
<reference evidence="2" key="1">
    <citation type="journal article" date="2021" name="bioRxiv">
        <title>Whole Genome Assembly and Annotation of Northern Wild Rice, Zizania palustris L., Supports a Whole Genome Duplication in the Zizania Genus.</title>
        <authorList>
            <person name="Haas M."/>
            <person name="Kono T."/>
            <person name="Macchietto M."/>
            <person name="Millas R."/>
            <person name="McGilp L."/>
            <person name="Shao M."/>
            <person name="Duquette J."/>
            <person name="Hirsch C.N."/>
            <person name="Kimball J."/>
        </authorList>
    </citation>
    <scope>NUCLEOTIDE SEQUENCE</scope>
    <source>
        <tissue evidence="2">Fresh leaf tissue</tissue>
    </source>
</reference>
<protein>
    <submittedName>
        <fullName evidence="2">Uncharacterized protein</fullName>
    </submittedName>
</protein>
<feature type="region of interest" description="Disordered" evidence="1">
    <location>
        <begin position="1"/>
        <end position="38"/>
    </location>
</feature>
<keyword evidence="3" id="KW-1185">Reference proteome</keyword>
<comment type="caution">
    <text evidence="2">The sequence shown here is derived from an EMBL/GenBank/DDBJ whole genome shotgun (WGS) entry which is preliminary data.</text>
</comment>
<reference evidence="2" key="2">
    <citation type="submission" date="2021-02" db="EMBL/GenBank/DDBJ databases">
        <authorList>
            <person name="Kimball J.A."/>
            <person name="Haas M.W."/>
            <person name="Macchietto M."/>
            <person name="Kono T."/>
            <person name="Duquette J."/>
            <person name="Shao M."/>
        </authorList>
    </citation>
    <scope>NUCLEOTIDE SEQUENCE</scope>
    <source>
        <tissue evidence="2">Fresh leaf tissue</tissue>
    </source>
</reference>
<evidence type="ECO:0000313" key="2">
    <source>
        <dbReference type="EMBL" id="KAG8056795.1"/>
    </source>
</evidence>
<dbReference type="Proteomes" id="UP000729402">
    <property type="component" value="Unassembled WGS sequence"/>
</dbReference>
<name>A0A8J5RCX8_ZIZPA</name>
<sequence>MPRGSSGALDPGPHLPRAHPARRPPQFNQGNRNSRSAEYDRVAARSLFFEVTESTTHGRRGFAGYWGR</sequence>
<evidence type="ECO:0000256" key="1">
    <source>
        <dbReference type="SAM" id="MobiDB-lite"/>
    </source>
</evidence>
<evidence type="ECO:0000313" key="3">
    <source>
        <dbReference type="Proteomes" id="UP000729402"/>
    </source>
</evidence>
<accession>A0A8J5RCX8</accession>
<organism evidence="2 3">
    <name type="scientific">Zizania palustris</name>
    <name type="common">Northern wild rice</name>
    <dbReference type="NCBI Taxonomy" id="103762"/>
    <lineage>
        <taxon>Eukaryota</taxon>
        <taxon>Viridiplantae</taxon>
        <taxon>Streptophyta</taxon>
        <taxon>Embryophyta</taxon>
        <taxon>Tracheophyta</taxon>
        <taxon>Spermatophyta</taxon>
        <taxon>Magnoliopsida</taxon>
        <taxon>Liliopsida</taxon>
        <taxon>Poales</taxon>
        <taxon>Poaceae</taxon>
        <taxon>BOP clade</taxon>
        <taxon>Oryzoideae</taxon>
        <taxon>Oryzeae</taxon>
        <taxon>Zizaniinae</taxon>
        <taxon>Zizania</taxon>
    </lineage>
</organism>
<dbReference type="AlphaFoldDB" id="A0A8J5RCX8"/>
<dbReference type="EMBL" id="JAAALK010000287">
    <property type="protein sequence ID" value="KAG8056795.1"/>
    <property type="molecule type" value="Genomic_DNA"/>
</dbReference>